<sequence length="169" mass="17987">MKAVMRSLLVLTAALIAPLALAACGDASTPAADEAPKAPPPPALTDAEKAALLAALPAPYDAGDLENGRRAFARCRSCHTITPNGPHMAGPNLYGVFGRQAGSDPKYSYSHAVRNAGFAWDAEKLDHWLQNPKSFLPGNKMTFAGLRDATDRRDVIAFLKVETGYRAEP</sequence>
<evidence type="ECO:0000256" key="7">
    <source>
        <dbReference type="SAM" id="SignalP"/>
    </source>
</evidence>
<feature type="signal peptide" evidence="7">
    <location>
        <begin position="1"/>
        <end position="22"/>
    </location>
</feature>
<evidence type="ECO:0000256" key="4">
    <source>
        <dbReference type="ARBA" id="ARBA00022982"/>
    </source>
</evidence>
<keyword evidence="10" id="KW-1185">Reference proteome</keyword>
<keyword evidence="1" id="KW-0813">Transport</keyword>
<feature type="domain" description="Cytochrome c" evidence="8">
    <location>
        <begin position="63"/>
        <end position="163"/>
    </location>
</feature>
<accession>A0ABV2R973</accession>
<dbReference type="Proteomes" id="UP001549313">
    <property type="component" value="Unassembled WGS sequence"/>
</dbReference>
<keyword evidence="2 6" id="KW-0349">Heme</keyword>
<dbReference type="SUPFAM" id="SSF46626">
    <property type="entry name" value="Cytochrome c"/>
    <property type="match status" value="1"/>
</dbReference>
<reference evidence="9 10" key="1">
    <citation type="submission" date="2024-06" db="EMBL/GenBank/DDBJ databases">
        <title>Sorghum-associated microbial communities from plants grown in Nebraska, USA.</title>
        <authorList>
            <person name="Schachtman D."/>
        </authorList>
    </citation>
    <scope>NUCLEOTIDE SEQUENCE [LARGE SCALE GENOMIC DNA]</scope>
    <source>
        <strain evidence="9 10">2814</strain>
    </source>
</reference>
<keyword evidence="4" id="KW-0249">Electron transport</keyword>
<evidence type="ECO:0000313" key="9">
    <source>
        <dbReference type="EMBL" id="MET4683121.1"/>
    </source>
</evidence>
<dbReference type="Pfam" id="PF00034">
    <property type="entry name" value="Cytochrom_C"/>
    <property type="match status" value="1"/>
</dbReference>
<dbReference type="PANTHER" id="PTHR11961">
    <property type="entry name" value="CYTOCHROME C"/>
    <property type="match status" value="1"/>
</dbReference>
<dbReference type="PROSITE" id="PS51007">
    <property type="entry name" value="CYTC"/>
    <property type="match status" value="1"/>
</dbReference>
<evidence type="ECO:0000256" key="6">
    <source>
        <dbReference type="PROSITE-ProRule" id="PRU00433"/>
    </source>
</evidence>
<keyword evidence="5 6" id="KW-0408">Iron</keyword>
<evidence type="ECO:0000313" key="10">
    <source>
        <dbReference type="Proteomes" id="UP001549313"/>
    </source>
</evidence>
<evidence type="ECO:0000259" key="8">
    <source>
        <dbReference type="PROSITE" id="PS51007"/>
    </source>
</evidence>
<keyword evidence="3 6" id="KW-0479">Metal-binding</keyword>
<evidence type="ECO:0000256" key="2">
    <source>
        <dbReference type="ARBA" id="ARBA00022617"/>
    </source>
</evidence>
<gene>
    <name evidence="9" type="ORF">ABIE19_001030</name>
</gene>
<evidence type="ECO:0000256" key="5">
    <source>
        <dbReference type="ARBA" id="ARBA00023004"/>
    </source>
</evidence>
<dbReference type="InterPro" id="IPR036909">
    <property type="entry name" value="Cyt_c-like_dom_sf"/>
</dbReference>
<dbReference type="PROSITE" id="PS51257">
    <property type="entry name" value="PROKAR_LIPOPROTEIN"/>
    <property type="match status" value="1"/>
</dbReference>
<name>A0ABV2R973_9CAUL</name>
<dbReference type="Gene3D" id="1.10.760.10">
    <property type="entry name" value="Cytochrome c-like domain"/>
    <property type="match status" value="1"/>
</dbReference>
<dbReference type="EMBL" id="JBEPTF010000001">
    <property type="protein sequence ID" value="MET4683121.1"/>
    <property type="molecule type" value="Genomic_DNA"/>
</dbReference>
<dbReference type="InterPro" id="IPR009056">
    <property type="entry name" value="Cyt_c-like_dom"/>
</dbReference>
<evidence type="ECO:0000256" key="3">
    <source>
        <dbReference type="ARBA" id="ARBA00022723"/>
    </source>
</evidence>
<dbReference type="PRINTS" id="PR00604">
    <property type="entry name" value="CYTCHRMECIAB"/>
</dbReference>
<dbReference type="InterPro" id="IPR002327">
    <property type="entry name" value="Cyt_c_1A/1B"/>
</dbReference>
<feature type="chain" id="PRO_5046632469" evidence="7">
    <location>
        <begin position="23"/>
        <end position="169"/>
    </location>
</feature>
<protein>
    <submittedName>
        <fullName evidence="9">Cytochrome c</fullName>
    </submittedName>
</protein>
<comment type="caution">
    <text evidence="9">The sequence shown here is derived from an EMBL/GenBank/DDBJ whole genome shotgun (WGS) entry which is preliminary data.</text>
</comment>
<keyword evidence="7" id="KW-0732">Signal</keyword>
<organism evidence="9 10">
    <name type="scientific">Brevundimonas faecalis</name>
    <dbReference type="NCBI Taxonomy" id="947378"/>
    <lineage>
        <taxon>Bacteria</taxon>
        <taxon>Pseudomonadati</taxon>
        <taxon>Pseudomonadota</taxon>
        <taxon>Alphaproteobacteria</taxon>
        <taxon>Caulobacterales</taxon>
        <taxon>Caulobacteraceae</taxon>
        <taxon>Brevundimonas</taxon>
    </lineage>
</organism>
<evidence type="ECO:0000256" key="1">
    <source>
        <dbReference type="ARBA" id="ARBA00022448"/>
    </source>
</evidence>
<proteinExistence type="predicted"/>